<dbReference type="Proteomes" id="UP000323000">
    <property type="component" value="Chromosome 13"/>
</dbReference>
<gene>
    <name evidence="2" type="ORF">EZV62_027168</name>
</gene>
<reference evidence="3" key="1">
    <citation type="journal article" date="2019" name="Gigascience">
        <title>De novo genome assembly of the endangered Acer yangbiense, a plant species with extremely small populations endemic to Yunnan Province, China.</title>
        <authorList>
            <person name="Yang J."/>
            <person name="Wariss H.M."/>
            <person name="Tao L."/>
            <person name="Zhang R."/>
            <person name="Yun Q."/>
            <person name="Hollingsworth P."/>
            <person name="Dao Z."/>
            <person name="Luo G."/>
            <person name="Guo H."/>
            <person name="Ma Y."/>
            <person name="Sun W."/>
        </authorList>
    </citation>
    <scope>NUCLEOTIDE SEQUENCE [LARGE SCALE GENOMIC DNA]</scope>
    <source>
        <strain evidence="3">cv. Malutang</strain>
    </source>
</reference>
<name>A0A5C7GSX6_9ROSI</name>
<dbReference type="EMBL" id="VAHF01000013">
    <property type="protein sequence ID" value="TXG47874.1"/>
    <property type="molecule type" value="Genomic_DNA"/>
</dbReference>
<evidence type="ECO:0000256" key="1">
    <source>
        <dbReference type="SAM" id="MobiDB-lite"/>
    </source>
</evidence>
<proteinExistence type="predicted"/>
<feature type="region of interest" description="Disordered" evidence="1">
    <location>
        <begin position="32"/>
        <end position="59"/>
    </location>
</feature>
<organism evidence="2 3">
    <name type="scientific">Acer yangbiense</name>
    <dbReference type="NCBI Taxonomy" id="1000413"/>
    <lineage>
        <taxon>Eukaryota</taxon>
        <taxon>Viridiplantae</taxon>
        <taxon>Streptophyta</taxon>
        <taxon>Embryophyta</taxon>
        <taxon>Tracheophyta</taxon>
        <taxon>Spermatophyta</taxon>
        <taxon>Magnoliopsida</taxon>
        <taxon>eudicotyledons</taxon>
        <taxon>Gunneridae</taxon>
        <taxon>Pentapetalae</taxon>
        <taxon>rosids</taxon>
        <taxon>malvids</taxon>
        <taxon>Sapindales</taxon>
        <taxon>Sapindaceae</taxon>
        <taxon>Hippocastanoideae</taxon>
        <taxon>Acereae</taxon>
        <taxon>Acer</taxon>
    </lineage>
</organism>
<evidence type="ECO:0000313" key="2">
    <source>
        <dbReference type="EMBL" id="TXG47874.1"/>
    </source>
</evidence>
<sequence>MEHWTDWTIKVSYVTDHVEALDIGAKSTDFDDDDGGGLMPRKPRPTSHSTFVSASSNNASGFIFDSKNNVQTSMGSWGNSQLNQQVCDAIGVYLTVVAVNCWHFHG</sequence>
<accession>A0A5C7GSX6</accession>
<evidence type="ECO:0000313" key="3">
    <source>
        <dbReference type="Proteomes" id="UP000323000"/>
    </source>
</evidence>
<comment type="caution">
    <text evidence="2">The sequence shown here is derived from an EMBL/GenBank/DDBJ whole genome shotgun (WGS) entry which is preliminary data.</text>
</comment>
<dbReference type="AlphaFoldDB" id="A0A5C7GSX6"/>
<keyword evidence="3" id="KW-1185">Reference proteome</keyword>
<protein>
    <submittedName>
        <fullName evidence="2">Uncharacterized protein</fullName>
    </submittedName>
</protein>
<feature type="compositionally biased region" description="Polar residues" evidence="1">
    <location>
        <begin position="46"/>
        <end position="59"/>
    </location>
</feature>